<name>A0A4C1Y3Z3_EUMVA</name>
<evidence type="ECO:0000256" key="1">
    <source>
        <dbReference type="SAM" id="MobiDB-lite"/>
    </source>
</evidence>
<dbReference type="AlphaFoldDB" id="A0A4C1Y3Z3"/>
<evidence type="ECO:0000313" key="3">
    <source>
        <dbReference type="Proteomes" id="UP000299102"/>
    </source>
</evidence>
<organism evidence="2 3">
    <name type="scientific">Eumeta variegata</name>
    <name type="common">Bagworm moth</name>
    <name type="synonym">Eumeta japonica</name>
    <dbReference type="NCBI Taxonomy" id="151549"/>
    <lineage>
        <taxon>Eukaryota</taxon>
        <taxon>Metazoa</taxon>
        <taxon>Ecdysozoa</taxon>
        <taxon>Arthropoda</taxon>
        <taxon>Hexapoda</taxon>
        <taxon>Insecta</taxon>
        <taxon>Pterygota</taxon>
        <taxon>Neoptera</taxon>
        <taxon>Endopterygota</taxon>
        <taxon>Lepidoptera</taxon>
        <taxon>Glossata</taxon>
        <taxon>Ditrysia</taxon>
        <taxon>Tineoidea</taxon>
        <taxon>Psychidae</taxon>
        <taxon>Oiketicinae</taxon>
        <taxon>Eumeta</taxon>
    </lineage>
</organism>
<dbReference type="STRING" id="151549.A0A4C1Y3Z3"/>
<gene>
    <name evidence="2" type="ORF">EVAR_48949_1</name>
</gene>
<evidence type="ECO:0000313" key="2">
    <source>
        <dbReference type="EMBL" id="GBP70941.1"/>
    </source>
</evidence>
<comment type="caution">
    <text evidence="2">The sequence shown here is derived from an EMBL/GenBank/DDBJ whole genome shotgun (WGS) entry which is preliminary data.</text>
</comment>
<feature type="compositionally biased region" description="Low complexity" evidence="1">
    <location>
        <begin position="165"/>
        <end position="222"/>
    </location>
</feature>
<sequence length="328" mass="34026">MTFRSSFGYLAAVCSTCAFQFESSSIPSHTGINATISSLTQLANFLAYVDKFGSSTNFTISDPIYQRNFGHNPYINKSVSRFSHGRKIAFLFLHTYTVPGPPGRRRGRALPSRSGGCADGPGPGGLSGGRSRPGPGLRRRPGPPGDIYRAGAPGRRRGRAPRPGPGLRRGPGPPGAAEAGARPGPGCAEARAPPPVRGRAAGRSRPGPGCADGPGPPGRSRAGPGGWGCADGPGPPVRACRPPAAAERWRCVGAPGPGPGDAGAPWTAPGAAGRVLRWSVSMRARVEPALRADVDNGGEGEVRMLVDCYRQPPHVCRPRRNVVLLSSV</sequence>
<feature type="compositionally biased region" description="Gly residues" evidence="1">
    <location>
        <begin position="117"/>
        <end position="128"/>
    </location>
</feature>
<accession>A0A4C1Y3Z3</accession>
<reference evidence="2 3" key="1">
    <citation type="journal article" date="2019" name="Commun. Biol.">
        <title>The bagworm genome reveals a unique fibroin gene that provides high tensile strength.</title>
        <authorList>
            <person name="Kono N."/>
            <person name="Nakamura H."/>
            <person name="Ohtoshi R."/>
            <person name="Tomita M."/>
            <person name="Numata K."/>
            <person name="Arakawa K."/>
        </authorList>
    </citation>
    <scope>NUCLEOTIDE SEQUENCE [LARGE SCALE GENOMIC DNA]</scope>
</reference>
<protein>
    <submittedName>
        <fullName evidence="2">Uncharacterized protein</fullName>
    </submittedName>
</protein>
<dbReference type="Proteomes" id="UP000299102">
    <property type="component" value="Unassembled WGS sequence"/>
</dbReference>
<feature type="region of interest" description="Disordered" evidence="1">
    <location>
        <begin position="101"/>
        <end position="230"/>
    </location>
</feature>
<keyword evidence="3" id="KW-1185">Reference proteome</keyword>
<dbReference type="EMBL" id="BGZK01001092">
    <property type="protein sequence ID" value="GBP70941.1"/>
    <property type="molecule type" value="Genomic_DNA"/>
</dbReference>
<proteinExistence type="predicted"/>